<reference evidence="1" key="1">
    <citation type="submission" date="2006-10" db="EMBL/GenBank/DDBJ databases">
        <authorList>
            <person name="Amadeo P."/>
            <person name="Zhao Q."/>
            <person name="Wortman J."/>
            <person name="Fraser-Liggett C."/>
            <person name="Carlton J."/>
        </authorList>
    </citation>
    <scope>NUCLEOTIDE SEQUENCE</scope>
    <source>
        <strain evidence="1">G3</strain>
    </source>
</reference>
<organism evidence="1 2">
    <name type="scientific">Trichomonas vaginalis (strain ATCC PRA-98 / G3)</name>
    <dbReference type="NCBI Taxonomy" id="412133"/>
    <lineage>
        <taxon>Eukaryota</taxon>
        <taxon>Metamonada</taxon>
        <taxon>Parabasalia</taxon>
        <taxon>Trichomonadida</taxon>
        <taxon>Trichomonadidae</taxon>
        <taxon>Trichomonas</taxon>
    </lineage>
</organism>
<dbReference type="KEGG" id="tva:5465986"/>
<name>A2DGR2_TRIV3</name>
<protein>
    <submittedName>
        <fullName evidence="1">Uncharacterized protein</fullName>
    </submittedName>
</protein>
<dbReference type="SMR" id="A2DGR2"/>
<dbReference type="RefSeq" id="XP_001581435.1">
    <property type="nucleotide sequence ID" value="XM_001581385.1"/>
</dbReference>
<dbReference type="EMBL" id="DS113198">
    <property type="protein sequence ID" value="EAY20449.1"/>
    <property type="molecule type" value="Genomic_DNA"/>
</dbReference>
<reference evidence="1" key="2">
    <citation type="journal article" date="2007" name="Science">
        <title>Draft genome sequence of the sexually transmitted pathogen Trichomonas vaginalis.</title>
        <authorList>
            <person name="Carlton J.M."/>
            <person name="Hirt R.P."/>
            <person name="Silva J.C."/>
            <person name="Delcher A.L."/>
            <person name="Schatz M."/>
            <person name="Zhao Q."/>
            <person name="Wortman J.R."/>
            <person name="Bidwell S.L."/>
            <person name="Alsmark U.C.M."/>
            <person name="Besteiro S."/>
            <person name="Sicheritz-Ponten T."/>
            <person name="Noel C.J."/>
            <person name="Dacks J.B."/>
            <person name="Foster P.G."/>
            <person name="Simillion C."/>
            <person name="Van de Peer Y."/>
            <person name="Miranda-Saavedra D."/>
            <person name="Barton G.J."/>
            <person name="Westrop G.D."/>
            <person name="Mueller S."/>
            <person name="Dessi D."/>
            <person name="Fiori P.L."/>
            <person name="Ren Q."/>
            <person name="Paulsen I."/>
            <person name="Zhang H."/>
            <person name="Bastida-Corcuera F.D."/>
            <person name="Simoes-Barbosa A."/>
            <person name="Brown M.T."/>
            <person name="Hayes R.D."/>
            <person name="Mukherjee M."/>
            <person name="Okumura C.Y."/>
            <person name="Schneider R."/>
            <person name="Smith A.J."/>
            <person name="Vanacova S."/>
            <person name="Villalvazo M."/>
            <person name="Haas B.J."/>
            <person name="Pertea M."/>
            <person name="Feldblyum T.V."/>
            <person name="Utterback T.R."/>
            <person name="Shu C.L."/>
            <person name="Osoegawa K."/>
            <person name="de Jong P.J."/>
            <person name="Hrdy I."/>
            <person name="Horvathova L."/>
            <person name="Zubacova Z."/>
            <person name="Dolezal P."/>
            <person name="Malik S.B."/>
            <person name="Logsdon J.M. Jr."/>
            <person name="Henze K."/>
            <person name="Gupta A."/>
            <person name="Wang C.C."/>
            <person name="Dunne R.L."/>
            <person name="Upcroft J.A."/>
            <person name="Upcroft P."/>
            <person name="White O."/>
            <person name="Salzberg S.L."/>
            <person name="Tang P."/>
            <person name="Chiu C.-H."/>
            <person name="Lee Y.-S."/>
            <person name="Embley T.M."/>
            <person name="Coombs G.H."/>
            <person name="Mottram J.C."/>
            <person name="Tachezy J."/>
            <person name="Fraser-Liggett C.M."/>
            <person name="Johnson P.J."/>
        </authorList>
    </citation>
    <scope>NUCLEOTIDE SEQUENCE [LARGE SCALE GENOMIC DNA]</scope>
    <source>
        <strain evidence="1">G3</strain>
    </source>
</reference>
<gene>
    <name evidence="1" type="ORF">TVAG_110610</name>
</gene>
<dbReference type="AlphaFoldDB" id="A2DGR2"/>
<evidence type="ECO:0000313" key="1">
    <source>
        <dbReference type="EMBL" id="EAY20449.1"/>
    </source>
</evidence>
<evidence type="ECO:0000313" key="2">
    <source>
        <dbReference type="Proteomes" id="UP000001542"/>
    </source>
</evidence>
<dbReference type="VEuPathDB" id="TrichDB:TVAG_110610"/>
<accession>A2DGR2</accession>
<sequence length="160" mass="18132">MLKPKQVTSFYQTVLAHFQKGEIPFEIGDSILKTIYKCLKVKENIPPFIEGQFANIMATNNNKLSALYWAVMKTALITYLHYQPELGFSIQKSRSATTKLSKLHQKRGMLSFLCRLPKINVEGKNSEGKTPMMVVKDSKAIGFWDKKKSKEVLKDSGAKS</sequence>
<dbReference type="Proteomes" id="UP000001542">
    <property type="component" value="Unassembled WGS sequence"/>
</dbReference>
<dbReference type="VEuPathDB" id="TrichDB:TVAGG3_0997420"/>
<keyword evidence="2" id="KW-1185">Reference proteome</keyword>
<dbReference type="InParanoid" id="A2DGR2"/>
<proteinExistence type="predicted"/>